<dbReference type="EC" id="4.1.2.14" evidence="6"/>
<dbReference type="CDD" id="cd00452">
    <property type="entry name" value="KDPG_aldolase"/>
    <property type="match status" value="1"/>
</dbReference>
<dbReference type="EMBL" id="AFNU02000003">
    <property type="protein sequence ID" value="ERJ12935.1"/>
    <property type="molecule type" value="Genomic_DNA"/>
</dbReference>
<protein>
    <submittedName>
        <fullName evidence="6">4-hydroxy-2-oxoglutarate aldolase protein</fullName>
        <ecNumber evidence="6">4.1.2.14</ecNumber>
    </submittedName>
</protein>
<name>F7PVA0_9MOLU</name>
<dbReference type="Gene3D" id="3.20.20.70">
    <property type="entry name" value="Aldolase class I"/>
    <property type="match status" value="1"/>
</dbReference>
<comment type="caution">
    <text evidence="6">The sequence shown here is derived from an EMBL/GenBank/DDBJ whole genome shotgun (WGS) entry which is preliminary data.</text>
</comment>
<dbReference type="InParanoid" id="F7PVA0"/>
<proteinExistence type="inferred from homology"/>
<dbReference type="InterPro" id="IPR000887">
    <property type="entry name" value="Aldlse_KDPG_KHG"/>
</dbReference>
<dbReference type="PANTHER" id="PTHR30246:SF1">
    <property type="entry name" value="2-DEHYDRO-3-DEOXY-6-PHOSPHOGALACTONATE ALDOLASE-RELATED"/>
    <property type="match status" value="1"/>
</dbReference>
<dbReference type="Pfam" id="PF01081">
    <property type="entry name" value="Aldolase"/>
    <property type="match status" value="1"/>
</dbReference>
<comment type="similarity">
    <text evidence="2">Belongs to the KHG/KDPG aldolase family.</text>
</comment>
<dbReference type="PANTHER" id="PTHR30246">
    <property type="entry name" value="2-KETO-3-DEOXY-6-PHOSPHOGLUCONATE ALDOLASE"/>
    <property type="match status" value="1"/>
</dbReference>
<dbReference type="Proteomes" id="UP000005707">
    <property type="component" value="Unassembled WGS sequence"/>
</dbReference>
<comment type="subunit">
    <text evidence="3">Homotrimer.</text>
</comment>
<dbReference type="OrthoDB" id="9802667at2"/>
<keyword evidence="4 6" id="KW-0456">Lyase</keyword>
<dbReference type="STRING" id="1033810.HLPCO_001275"/>
<organism evidence="6 7">
    <name type="scientific">Haloplasma contractile SSD-17B</name>
    <dbReference type="NCBI Taxonomy" id="1033810"/>
    <lineage>
        <taxon>Bacteria</taxon>
        <taxon>Bacillati</taxon>
        <taxon>Mycoplasmatota</taxon>
        <taxon>Mollicutes</taxon>
        <taxon>Haloplasmatales</taxon>
        <taxon>Haloplasmataceae</taxon>
        <taxon>Haloplasma</taxon>
    </lineage>
</organism>
<dbReference type="GO" id="GO:0008675">
    <property type="term" value="F:2-dehydro-3-deoxy-phosphogluconate aldolase activity"/>
    <property type="evidence" value="ECO:0007669"/>
    <property type="project" value="UniProtKB-EC"/>
</dbReference>
<dbReference type="InterPro" id="IPR013785">
    <property type="entry name" value="Aldolase_TIM"/>
</dbReference>
<dbReference type="AlphaFoldDB" id="F7PVA0"/>
<keyword evidence="5" id="KW-0119">Carbohydrate metabolism</keyword>
<comment type="pathway">
    <text evidence="1">Carbohydrate acid metabolism.</text>
</comment>
<evidence type="ECO:0000256" key="1">
    <source>
        <dbReference type="ARBA" id="ARBA00004761"/>
    </source>
</evidence>
<keyword evidence="7" id="KW-1185">Reference proteome</keyword>
<dbReference type="NCBIfam" id="TIGR01182">
    <property type="entry name" value="eda"/>
    <property type="match status" value="1"/>
</dbReference>
<evidence type="ECO:0000256" key="2">
    <source>
        <dbReference type="ARBA" id="ARBA00006906"/>
    </source>
</evidence>
<reference evidence="6 7" key="1">
    <citation type="journal article" date="2011" name="J. Bacteriol.">
        <title>Genome sequence of Haloplasma contractile, an unusual contractile bacterium from a deep-sea anoxic brine lake.</title>
        <authorList>
            <person name="Antunes A."/>
            <person name="Alam I."/>
            <person name="El Dorry H."/>
            <person name="Siam R."/>
            <person name="Robertson A."/>
            <person name="Bajic V.B."/>
            <person name="Stingl U."/>
        </authorList>
    </citation>
    <scope>NUCLEOTIDE SEQUENCE [LARGE SCALE GENOMIC DNA]</scope>
    <source>
        <strain evidence="6 7">SSD-17B</strain>
    </source>
</reference>
<evidence type="ECO:0000256" key="5">
    <source>
        <dbReference type="ARBA" id="ARBA00023277"/>
    </source>
</evidence>
<dbReference type="eggNOG" id="COG0800">
    <property type="taxonomic scope" value="Bacteria"/>
</dbReference>
<dbReference type="NCBIfam" id="NF005119">
    <property type="entry name" value="PRK06552.1"/>
    <property type="match status" value="1"/>
</dbReference>
<accession>F7PVA0</accession>
<evidence type="ECO:0000256" key="3">
    <source>
        <dbReference type="ARBA" id="ARBA00011233"/>
    </source>
</evidence>
<gene>
    <name evidence="6" type="ORF">HLPCO_001275</name>
</gene>
<dbReference type="RefSeq" id="WP_008825652.1">
    <property type="nucleotide sequence ID" value="NZ_AFNU02000003.1"/>
</dbReference>
<dbReference type="SUPFAM" id="SSF51569">
    <property type="entry name" value="Aldolase"/>
    <property type="match status" value="1"/>
</dbReference>
<evidence type="ECO:0000313" key="6">
    <source>
        <dbReference type="EMBL" id="ERJ12935.1"/>
    </source>
</evidence>
<sequence>MSKYTRLKQIEEVGIVAVVRAESSEQAERISRACITGGVNVVEVTFTVPGAQHVIQSLHQSFHEDELLIGAGTVLDKETARVAILNGAKFIVSPVFDEAVLSLCNSYQVPYLPGCMTITEIFTAMKAGADIIKLFPGSACGPDYIKAIKGPLPKAVIMPTGGVNLENVHQWIKNGSVAVGVGSQLTYPANEGNYDKITVIAKEFKRKIKQAREEMERLS</sequence>
<reference evidence="6 7" key="2">
    <citation type="journal article" date="2013" name="PLoS ONE">
        <title>INDIGO - INtegrated Data Warehouse of MIcrobial GenOmes with Examples from the Red Sea Extremophiles.</title>
        <authorList>
            <person name="Alam I."/>
            <person name="Antunes A."/>
            <person name="Kamau A.A."/>
            <person name="Ba Alawi W."/>
            <person name="Kalkatawi M."/>
            <person name="Stingl U."/>
            <person name="Bajic V.B."/>
        </authorList>
    </citation>
    <scope>NUCLEOTIDE SEQUENCE [LARGE SCALE GENOMIC DNA]</scope>
    <source>
        <strain evidence="6 7">SSD-17B</strain>
    </source>
</reference>
<dbReference type="FunCoup" id="F7PVA0">
    <property type="interactions" value="155"/>
</dbReference>
<evidence type="ECO:0000313" key="7">
    <source>
        <dbReference type="Proteomes" id="UP000005707"/>
    </source>
</evidence>
<evidence type="ECO:0000256" key="4">
    <source>
        <dbReference type="ARBA" id="ARBA00023239"/>
    </source>
</evidence>